<reference evidence="1 2" key="2">
    <citation type="journal article" date="2016" name="Appl. Microbiol. Biotechnol.">
        <title>Mutations improving production and secretion of extracellular lipase by Burkholderia glumae PG1.</title>
        <authorList>
            <person name="Knapp A."/>
            <person name="Voget S."/>
            <person name="Gao R."/>
            <person name="Zaburannyi N."/>
            <person name="Krysciak D."/>
            <person name="Breuer M."/>
            <person name="Hauer B."/>
            <person name="Streit W.R."/>
            <person name="Muller R."/>
            <person name="Daniel R."/>
            <person name="Jaeger K.E."/>
        </authorList>
    </citation>
    <scope>NUCLEOTIDE SEQUENCE [LARGE SCALE GENOMIC DNA]</scope>
    <source>
        <strain evidence="1 2">PG1</strain>
    </source>
</reference>
<keyword evidence="2" id="KW-1185">Reference proteome</keyword>
<gene>
    <name evidence="1" type="ORF">BGL_1c28950</name>
</gene>
<reference evidence="2" key="1">
    <citation type="submission" date="2011-03" db="EMBL/GenBank/DDBJ databases">
        <authorList>
            <person name="Voget S."/>
            <person name="Streit W.R."/>
            <person name="Jaeger K.E."/>
            <person name="Daniel R."/>
        </authorList>
    </citation>
    <scope>NUCLEOTIDE SEQUENCE [LARGE SCALE GENOMIC DNA]</scope>
    <source>
        <strain evidence="2">PG1</strain>
    </source>
</reference>
<dbReference type="AlphaFoldDB" id="A0A0B6RPZ0"/>
<dbReference type="Proteomes" id="UP000031838">
    <property type="component" value="Chromosome 1"/>
</dbReference>
<evidence type="ECO:0000313" key="1">
    <source>
        <dbReference type="EMBL" id="AJK47372.1"/>
    </source>
</evidence>
<dbReference type="KEGG" id="bgp:BGL_1c28950"/>
<protein>
    <submittedName>
        <fullName evidence="1">Uncharacterized protein</fullName>
    </submittedName>
</protein>
<accession>A0A0B6RPZ0</accession>
<organism evidence="1 2">
    <name type="scientific">Burkholderia plantarii</name>
    <dbReference type="NCBI Taxonomy" id="41899"/>
    <lineage>
        <taxon>Bacteria</taxon>
        <taxon>Pseudomonadati</taxon>
        <taxon>Pseudomonadota</taxon>
        <taxon>Betaproteobacteria</taxon>
        <taxon>Burkholderiales</taxon>
        <taxon>Burkholderiaceae</taxon>
        <taxon>Burkholderia</taxon>
    </lineage>
</organism>
<proteinExistence type="predicted"/>
<sequence>MTEQTLNNWKRAHMDFFESIQAGKDAADAAVALALYRSAIGDGMVAETKTVTDGDGRVTRTEETRQIPASVQAQSLWLRNRQPQLWRDRVEYQADVALSGPDGSELFHIYNERMQRARERQAAVLAERADFLVLKRCSTALGR</sequence>
<name>A0A0B6RPZ0_BURPL</name>
<evidence type="ECO:0000313" key="2">
    <source>
        <dbReference type="Proteomes" id="UP000031838"/>
    </source>
</evidence>
<dbReference type="EMBL" id="CP002580">
    <property type="protein sequence ID" value="AJK47372.1"/>
    <property type="molecule type" value="Genomic_DNA"/>
</dbReference>
<dbReference type="HOGENOM" id="CLU_1802454_0_0_4"/>